<comment type="caution">
    <text evidence="2">The sequence shown here is derived from an EMBL/GenBank/DDBJ whole genome shotgun (WGS) entry which is preliminary data.</text>
</comment>
<keyword evidence="1" id="KW-0472">Membrane</keyword>
<evidence type="ECO:0000256" key="1">
    <source>
        <dbReference type="SAM" id="Phobius"/>
    </source>
</evidence>
<feature type="transmembrane region" description="Helical" evidence="1">
    <location>
        <begin position="79"/>
        <end position="103"/>
    </location>
</feature>
<protein>
    <submittedName>
        <fullName evidence="2">Uncharacterized protein</fullName>
    </submittedName>
</protein>
<accession>A0A4R3KQF7</accession>
<gene>
    <name evidence="2" type="ORF">EDD65_11247</name>
</gene>
<dbReference type="Proteomes" id="UP000294567">
    <property type="component" value="Unassembled WGS sequence"/>
</dbReference>
<evidence type="ECO:0000313" key="3">
    <source>
        <dbReference type="Proteomes" id="UP000294567"/>
    </source>
</evidence>
<organism evidence="2 3">
    <name type="scientific">Keratinibaculum paraultunense</name>
    <dbReference type="NCBI Taxonomy" id="1278232"/>
    <lineage>
        <taxon>Bacteria</taxon>
        <taxon>Bacillati</taxon>
        <taxon>Bacillota</taxon>
        <taxon>Tissierellia</taxon>
        <taxon>Tissierellales</taxon>
        <taxon>Tepidimicrobiaceae</taxon>
        <taxon>Keratinibaculum</taxon>
    </lineage>
</organism>
<keyword evidence="1" id="KW-1133">Transmembrane helix</keyword>
<sequence length="109" mass="12178">MPSSDSIIVGGNTGRTEKVTKGTIPMLQIGNNTIKNISVITVPDNQLDFGFDKEGNKLSVNGFLGWNVINKFKWMINPLIFNFYISVRKIKIFLLLIFILYVANGGINK</sequence>
<dbReference type="EMBL" id="SMAE01000012">
    <property type="protein sequence ID" value="TCS87089.1"/>
    <property type="molecule type" value="Genomic_DNA"/>
</dbReference>
<proteinExistence type="predicted"/>
<reference evidence="2 3" key="1">
    <citation type="submission" date="2019-03" db="EMBL/GenBank/DDBJ databases">
        <title>Genomic Encyclopedia of Type Strains, Phase IV (KMG-IV): sequencing the most valuable type-strain genomes for metagenomic binning, comparative biology and taxonomic classification.</title>
        <authorList>
            <person name="Goeker M."/>
        </authorList>
    </citation>
    <scope>NUCLEOTIDE SEQUENCE [LARGE SCALE GENOMIC DNA]</scope>
    <source>
        <strain evidence="2 3">DSM 26752</strain>
    </source>
</reference>
<evidence type="ECO:0000313" key="2">
    <source>
        <dbReference type="EMBL" id="TCS87089.1"/>
    </source>
</evidence>
<dbReference type="AlphaFoldDB" id="A0A4R3KQF7"/>
<keyword evidence="1" id="KW-0812">Transmembrane</keyword>
<name>A0A4R3KQF7_9FIRM</name>
<keyword evidence="3" id="KW-1185">Reference proteome</keyword>